<dbReference type="InterPro" id="IPR003395">
    <property type="entry name" value="RecF/RecN/SMC_N"/>
</dbReference>
<dbReference type="HOGENOM" id="CLU_2715781_0_0_9"/>
<evidence type="ECO:0000313" key="2">
    <source>
        <dbReference type="EMBL" id="EHL06348.1"/>
    </source>
</evidence>
<dbReference type="Proteomes" id="UP000004416">
    <property type="component" value="Unassembled WGS sequence"/>
</dbReference>
<proteinExistence type="predicted"/>
<organism evidence="2 3">
    <name type="scientific">Desulfitobacterium hafniense DP7</name>
    <dbReference type="NCBI Taxonomy" id="537010"/>
    <lineage>
        <taxon>Bacteria</taxon>
        <taxon>Bacillati</taxon>
        <taxon>Bacillota</taxon>
        <taxon>Clostridia</taxon>
        <taxon>Eubacteriales</taxon>
        <taxon>Desulfitobacteriaceae</taxon>
        <taxon>Desulfitobacterium</taxon>
    </lineage>
</organism>
<reference evidence="2 3" key="1">
    <citation type="submission" date="2011-08" db="EMBL/GenBank/DDBJ databases">
        <authorList>
            <person name="Weinstock G."/>
            <person name="Sodergren E."/>
            <person name="Clifton S."/>
            <person name="Fulton L."/>
            <person name="Fulton B."/>
            <person name="Courtney L."/>
            <person name="Fronick C."/>
            <person name="Harrison M."/>
            <person name="Strong C."/>
            <person name="Farmer C."/>
            <person name="Delahaunty K."/>
            <person name="Markovic C."/>
            <person name="Hall O."/>
            <person name="Minx P."/>
            <person name="Tomlinson C."/>
            <person name="Mitreva M."/>
            <person name="Hou S."/>
            <person name="Chen J."/>
            <person name="Wollam A."/>
            <person name="Pepin K.H."/>
            <person name="Johnson M."/>
            <person name="Bhonagiri V."/>
            <person name="Zhang X."/>
            <person name="Suruliraj S."/>
            <person name="Warren W."/>
            <person name="Chinwalla A."/>
            <person name="Mardis E.R."/>
            <person name="Wilson R.K."/>
        </authorList>
    </citation>
    <scope>NUCLEOTIDE SEQUENCE [LARGE SCALE GENOMIC DNA]</scope>
    <source>
        <strain evidence="2 3">DP7</strain>
    </source>
</reference>
<protein>
    <recommendedName>
        <fullName evidence="1">RecF/RecN/SMC N-terminal domain-containing protein</fullName>
    </recommendedName>
</protein>
<dbReference type="AlphaFoldDB" id="G9XPM0"/>
<accession>G9XPM0</accession>
<evidence type="ECO:0000259" key="1">
    <source>
        <dbReference type="Pfam" id="PF02463"/>
    </source>
</evidence>
<feature type="domain" description="RecF/RecN/SMC N-terminal" evidence="1">
    <location>
        <begin position="4"/>
        <end position="55"/>
    </location>
</feature>
<sequence length="72" mass="7999">MRSASLDDANASRFAQYIHYLADSTQFLVISHRKGTMEAADVLYGITMEESGVSKLLSAKLKRMLSFNEGIL</sequence>
<evidence type="ECO:0000313" key="3">
    <source>
        <dbReference type="Proteomes" id="UP000004416"/>
    </source>
</evidence>
<dbReference type="InterPro" id="IPR027417">
    <property type="entry name" value="P-loop_NTPase"/>
</dbReference>
<comment type="caution">
    <text evidence="2">The sequence shown here is derived from an EMBL/GenBank/DDBJ whole genome shotgun (WGS) entry which is preliminary data.</text>
</comment>
<dbReference type="PATRIC" id="fig|537010.4.peg.2734"/>
<gene>
    <name evidence="2" type="ORF">HMPREF0322_02916</name>
</gene>
<dbReference type="EMBL" id="AFZX01000075">
    <property type="protein sequence ID" value="EHL06348.1"/>
    <property type="molecule type" value="Genomic_DNA"/>
</dbReference>
<dbReference type="Pfam" id="PF02463">
    <property type="entry name" value="SMC_N"/>
    <property type="match status" value="1"/>
</dbReference>
<dbReference type="SUPFAM" id="SSF52540">
    <property type="entry name" value="P-loop containing nucleoside triphosphate hydrolases"/>
    <property type="match status" value="1"/>
</dbReference>
<name>G9XPM0_DESHA</name>
<dbReference type="Gene3D" id="3.40.50.300">
    <property type="entry name" value="P-loop containing nucleotide triphosphate hydrolases"/>
    <property type="match status" value="1"/>
</dbReference>